<dbReference type="EMBL" id="JAQQDW010000076">
    <property type="protein sequence ID" value="MFM0107271.1"/>
    <property type="molecule type" value="Genomic_DNA"/>
</dbReference>
<organism evidence="1 2">
    <name type="scientific">Paraburkholderia rhynchosiae</name>
    <dbReference type="NCBI Taxonomy" id="487049"/>
    <lineage>
        <taxon>Bacteria</taxon>
        <taxon>Pseudomonadati</taxon>
        <taxon>Pseudomonadota</taxon>
        <taxon>Betaproteobacteria</taxon>
        <taxon>Burkholderiales</taxon>
        <taxon>Burkholderiaceae</taxon>
        <taxon>Paraburkholderia</taxon>
    </lineage>
</organism>
<keyword evidence="2" id="KW-1185">Reference proteome</keyword>
<dbReference type="Proteomes" id="UP001629235">
    <property type="component" value="Unassembled WGS sequence"/>
</dbReference>
<sequence length="95" mass="10693">MARAIGVSFDESSFTVYLDDGGSLRVPLDWFPKLKVATPERRRAVRISVSGLGLHWDQLDEDIGVIGLLRDCDEQFIQARLKSVSRAVKFDLDDL</sequence>
<gene>
    <name evidence="1" type="ORF">PQR01_28260</name>
</gene>
<proteinExistence type="predicted"/>
<protein>
    <submittedName>
        <fullName evidence="1">DUF2442 domain-containing protein</fullName>
    </submittedName>
</protein>
<evidence type="ECO:0000313" key="2">
    <source>
        <dbReference type="Proteomes" id="UP001629235"/>
    </source>
</evidence>
<evidence type="ECO:0000313" key="1">
    <source>
        <dbReference type="EMBL" id="MFM0107271.1"/>
    </source>
</evidence>
<reference evidence="1 2" key="1">
    <citation type="journal article" date="2024" name="Chem. Sci.">
        <title>Discovery of megapolipeptins by genome mining of a Burkholderiales bacteria collection.</title>
        <authorList>
            <person name="Paulo B.S."/>
            <person name="Recchia M.J.J."/>
            <person name="Lee S."/>
            <person name="Fergusson C.H."/>
            <person name="Romanowski S.B."/>
            <person name="Hernandez A."/>
            <person name="Krull N."/>
            <person name="Liu D.Y."/>
            <person name="Cavanagh H."/>
            <person name="Bos A."/>
            <person name="Gray C.A."/>
            <person name="Murphy B.T."/>
            <person name="Linington R.G."/>
            <person name="Eustaquio A.S."/>
        </authorList>
    </citation>
    <scope>NUCLEOTIDE SEQUENCE [LARGE SCALE GENOMIC DNA]</scope>
    <source>
        <strain evidence="1 2">RL18-126-BIB-B</strain>
    </source>
</reference>
<accession>A0ACC7NJ07</accession>
<comment type="caution">
    <text evidence="1">The sequence shown here is derived from an EMBL/GenBank/DDBJ whole genome shotgun (WGS) entry which is preliminary data.</text>
</comment>
<name>A0ACC7NJ07_9BURK</name>